<proteinExistence type="predicted"/>
<evidence type="ECO:0000313" key="2">
    <source>
        <dbReference type="Proteomes" id="UP000004358"/>
    </source>
</evidence>
<accession>A4A0Q6</accession>
<protein>
    <submittedName>
        <fullName evidence="1">Uncharacterized protein</fullName>
    </submittedName>
</protein>
<organism evidence="1 2">
    <name type="scientific">Blastopirellula marina DSM 3645</name>
    <dbReference type="NCBI Taxonomy" id="314230"/>
    <lineage>
        <taxon>Bacteria</taxon>
        <taxon>Pseudomonadati</taxon>
        <taxon>Planctomycetota</taxon>
        <taxon>Planctomycetia</taxon>
        <taxon>Pirellulales</taxon>
        <taxon>Pirellulaceae</taxon>
        <taxon>Blastopirellula</taxon>
    </lineage>
</organism>
<gene>
    <name evidence="1" type="ORF">DSM3645_25042</name>
</gene>
<dbReference type="Proteomes" id="UP000004358">
    <property type="component" value="Unassembled WGS sequence"/>
</dbReference>
<dbReference type="EMBL" id="AANZ01000030">
    <property type="protein sequence ID" value="EAQ77652.1"/>
    <property type="molecule type" value="Genomic_DNA"/>
</dbReference>
<dbReference type="AlphaFoldDB" id="A4A0Q6"/>
<comment type="caution">
    <text evidence="1">The sequence shown here is derived from an EMBL/GenBank/DDBJ whole genome shotgun (WGS) entry which is preliminary data.</text>
</comment>
<sequence length="87" mass="10075">MRIRRCLRINGTEMGVIATTLRRNECGIQSVKGVSGYLGSQILMGGVILNVHFAHNRRHARPWRWRWRPTMMTPCPYLIEHLAYVGL</sequence>
<dbReference type="HOGENOM" id="CLU_2477146_0_0_0"/>
<reference evidence="1 2" key="1">
    <citation type="submission" date="2006-02" db="EMBL/GenBank/DDBJ databases">
        <authorList>
            <person name="Amann R."/>
            <person name="Ferriera S."/>
            <person name="Johnson J."/>
            <person name="Kravitz S."/>
            <person name="Halpern A."/>
            <person name="Remington K."/>
            <person name="Beeson K."/>
            <person name="Tran B."/>
            <person name="Rogers Y.-H."/>
            <person name="Friedman R."/>
            <person name="Venter J.C."/>
        </authorList>
    </citation>
    <scope>NUCLEOTIDE SEQUENCE [LARGE SCALE GENOMIC DNA]</scope>
    <source>
        <strain evidence="1 2">DSM 3645</strain>
    </source>
</reference>
<evidence type="ECO:0000313" key="1">
    <source>
        <dbReference type="EMBL" id="EAQ77652.1"/>
    </source>
</evidence>
<name>A4A0Q6_9BACT</name>